<evidence type="ECO:0000259" key="1">
    <source>
        <dbReference type="Pfam" id="PF13182"/>
    </source>
</evidence>
<proteinExistence type="predicted"/>
<comment type="caution">
    <text evidence="2">The sequence shown here is derived from an EMBL/GenBank/DDBJ whole genome shotgun (WGS) entry which is preliminary data.</text>
</comment>
<dbReference type="Proteomes" id="UP001500454">
    <property type="component" value="Unassembled WGS sequence"/>
</dbReference>
<name>A0ABP8JEQ2_9BACT</name>
<reference evidence="3" key="1">
    <citation type="journal article" date="2019" name="Int. J. Syst. Evol. Microbiol.">
        <title>The Global Catalogue of Microorganisms (GCM) 10K type strain sequencing project: providing services to taxonomists for standard genome sequencing and annotation.</title>
        <authorList>
            <consortium name="The Broad Institute Genomics Platform"/>
            <consortium name="The Broad Institute Genome Sequencing Center for Infectious Disease"/>
            <person name="Wu L."/>
            <person name="Ma J."/>
        </authorList>
    </citation>
    <scope>NUCLEOTIDE SEQUENCE [LARGE SCALE GENOMIC DNA]</scope>
    <source>
        <strain evidence="3">JCM 17924</strain>
    </source>
</reference>
<keyword evidence="3" id="KW-1185">Reference proteome</keyword>
<accession>A0ABP8JEQ2</accession>
<sequence length="336" mass="38988">MRFRFSGHESFPCRYTWLPKAYRTIHNNPLLFADDNHAMVQLGVGKNMVKAIRFWVQAFGIAEQRPEERGLFITPFGHAIFQPEGGQDPFLEDVRTLWLLHWKISTIVADPLFAWYFLLNQWPNPEFSRTEVIEAFGIESDRMDRSLSDFTKEQHFDIFLHTYVPVRARKGNEILEESLDCPLTELQLLLPAGERAMAEPGKREPIYAFRQDGKPDITGPLLAYCLFDFWRTHRQQEESLSFRDVHALPGSVGQIFKLSQPDLQSRLNKLHQDSQEFFEYRDSAALPKILKHRDLDEEMEASLLMGIYGQPGDAYHRVQLLAAAQLIVAEEEVQHD</sequence>
<protein>
    <recommendedName>
        <fullName evidence="1">DUF4007 domain-containing protein</fullName>
    </recommendedName>
</protein>
<organism evidence="2 3">
    <name type="scientific">Hymenobacter koreensis</name>
    <dbReference type="NCBI Taxonomy" id="1084523"/>
    <lineage>
        <taxon>Bacteria</taxon>
        <taxon>Pseudomonadati</taxon>
        <taxon>Bacteroidota</taxon>
        <taxon>Cytophagia</taxon>
        <taxon>Cytophagales</taxon>
        <taxon>Hymenobacteraceae</taxon>
        <taxon>Hymenobacter</taxon>
    </lineage>
</organism>
<evidence type="ECO:0000313" key="2">
    <source>
        <dbReference type="EMBL" id="GAA4389457.1"/>
    </source>
</evidence>
<feature type="domain" description="DUF4007" evidence="1">
    <location>
        <begin position="5"/>
        <end position="297"/>
    </location>
</feature>
<dbReference type="EMBL" id="BAABHA010000013">
    <property type="protein sequence ID" value="GAA4389457.1"/>
    <property type="molecule type" value="Genomic_DNA"/>
</dbReference>
<dbReference type="RefSeq" id="WP_345226745.1">
    <property type="nucleotide sequence ID" value="NZ_BAABHA010000013.1"/>
</dbReference>
<gene>
    <name evidence="2" type="ORF">GCM10023186_36810</name>
</gene>
<evidence type="ECO:0000313" key="3">
    <source>
        <dbReference type="Proteomes" id="UP001500454"/>
    </source>
</evidence>
<dbReference type="Pfam" id="PF13182">
    <property type="entry name" value="DUF4007"/>
    <property type="match status" value="1"/>
</dbReference>
<dbReference type="InterPro" id="IPR025248">
    <property type="entry name" value="DUF4007"/>
</dbReference>